<keyword evidence="5" id="KW-1185">Reference proteome</keyword>
<accession>A0A134B5N1</accession>
<dbReference type="RefSeq" id="WP_009432832.1">
    <property type="nucleotide sequence ID" value="NZ_KQ960453.1"/>
</dbReference>
<evidence type="ECO:0000259" key="3">
    <source>
        <dbReference type="Pfam" id="PF13439"/>
    </source>
</evidence>
<dbReference type="Gene3D" id="3.40.50.2000">
    <property type="entry name" value="Glycogen Phosphorylase B"/>
    <property type="match status" value="2"/>
</dbReference>
<feature type="domain" description="Glycosyl transferase family 1" evidence="2">
    <location>
        <begin position="196"/>
        <end position="354"/>
    </location>
</feature>
<name>A0A134B5N1_9PORP</name>
<dbReference type="AlphaFoldDB" id="A0A134B5N1"/>
<feature type="domain" description="Glycosyltransferase subfamily 4-like N-terminal" evidence="3">
    <location>
        <begin position="36"/>
        <end position="178"/>
    </location>
</feature>
<dbReference type="PANTHER" id="PTHR46401">
    <property type="entry name" value="GLYCOSYLTRANSFERASE WBBK-RELATED"/>
    <property type="match status" value="1"/>
</dbReference>
<dbReference type="InterPro" id="IPR028098">
    <property type="entry name" value="Glyco_trans_4-like_N"/>
</dbReference>
<proteinExistence type="predicted"/>
<dbReference type="CDD" id="cd03809">
    <property type="entry name" value="GT4_MtfB-like"/>
    <property type="match status" value="1"/>
</dbReference>
<dbReference type="Pfam" id="PF00534">
    <property type="entry name" value="Glycos_transf_1"/>
    <property type="match status" value="1"/>
</dbReference>
<dbReference type="Pfam" id="PF13439">
    <property type="entry name" value="Glyco_transf_4"/>
    <property type="match status" value="1"/>
</dbReference>
<dbReference type="InterPro" id="IPR001296">
    <property type="entry name" value="Glyco_trans_1"/>
</dbReference>
<dbReference type="PANTHER" id="PTHR46401:SF2">
    <property type="entry name" value="GLYCOSYLTRANSFERASE WBBK-RELATED"/>
    <property type="match status" value="1"/>
</dbReference>
<gene>
    <name evidence="4" type="ORF">HMPREF3185_01447</name>
</gene>
<evidence type="ECO:0000313" key="5">
    <source>
        <dbReference type="Proteomes" id="UP000070224"/>
    </source>
</evidence>
<dbReference type="EMBL" id="LSDK01000095">
    <property type="protein sequence ID" value="KXB75252.1"/>
    <property type="molecule type" value="Genomic_DNA"/>
</dbReference>
<dbReference type="Proteomes" id="UP000070224">
    <property type="component" value="Unassembled WGS sequence"/>
</dbReference>
<dbReference type="GO" id="GO:0016757">
    <property type="term" value="F:glycosyltransferase activity"/>
    <property type="evidence" value="ECO:0007669"/>
    <property type="project" value="InterPro"/>
</dbReference>
<organism evidence="4 5">
    <name type="scientific">Porphyromonas somerae</name>
    <dbReference type="NCBI Taxonomy" id="322095"/>
    <lineage>
        <taxon>Bacteria</taxon>
        <taxon>Pseudomonadati</taxon>
        <taxon>Bacteroidota</taxon>
        <taxon>Bacteroidia</taxon>
        <taxon>Bacteroidales</taxon>
        <taxon>Porphyromonadaceae</taxon>
        <taxon>Porphyromonas</taxon>
    </lineage>
</organism>
<evidence type="ECO:0000259" key="2">
    <source>
        <dbReference type="Pfam" id="PF00534"/>
    </source>
</evidence>
<sequence length="380" mass="42459">MNIAFDAKRITHNATGLGNYSRFVLDTLTEFRPENRYLLFSPSTGDPSLYKRLLSNRSVRLITPHRALAFAGGNLWRNFSVASRCRTEQVDLFHGLTNELPIGLYNAQRIGTVVTMHDLAFIRYPQFYKPIDRLLYRKKYGASARHADHVITVSDQTRRDVIDIFGIEEERVTTVYQGCSEAFAAVTPEDVVVARQALNLPERYILFVGSIEERKNLALIVEALAQLQDKDIHLVAVGRKTPYVNTVVDSARRLGVLSRLHLMHGVGSAMLPGIYAGAKVFVYPSRFEGFGIPLIEALNAGVPVIGATGSCLEEAGGPSSLYTDPSDATMLASMIDRVLIDISLRQKMITDGREYVERFTPKRLARDLSAVYENVLLTYE</sequence>
<dbReference type="PATRIC" id="fig|322095.3.peg.1429"/>
<evidence type="ECO:0000313" key="4">
    <source>
        <dbReference type="EMBL" id="KXB75252.1"/>
    </source>
</evidence>
<dbReference type="GO" id="GO:0009103">
    <property type="term" value="P:lipopolysaccharide biosynthetic process"/>
    <property type="evidence" value="ECO:0007669"/>
    <property type="project" value="TreeGrafter"/>
</dbReference>
<evidence type="ECO:0000256" key="1">
    <source>
        <dbReference type="ARBA" id="ARBA00022679"/>
    </source>
</evidence>
<keyword evidence="1 4" id="KW-0808">Transferase</keyword>
<reference evidence="5" key="1">
    <citation type="submission" date="2016-01" db="EMBL/GenBank/DDBJ databases">
        <authorList>
            <person name="Mitreva M."/>
            <person name="Pepin K.H."/>
            <person name="Mihindukulasuriya K.A."/>
            <person name="Fulton R."/>
            <person name="Fronick C."/>
            <person name="O'Laughlin M."/>
            <person name="Miner T."/>
            <person name="Herter B."/>
            <person name="Rosa B.A."/>
            <person name="Cordes M."/>
            <person name="Tomlinson C."/>
            <person name="Wollam A."/>
            <person name="Palsikar V.B."/>
            <person name="Mardis E.R."/>
            <person name="Wilson R.K."/>
        </authorList>
    </citation>
    <scope>NUCLEOTIDE SEQUENCE [LARGE SCALE GENOMIC DNA]</scope>
    <source>
        <strain evidence="5">KA00683</strain>
    </source>
</reference>
<dbReference type="OrthoDB" id="9801609at2"/>
<comment type="caution">
    <text evidence="4">The sequence shown here is derived from an EMBL/GenBank/DDBJ whole genome shotgun (WGS) entry which is preliminary data.</text>
</comment>
<dbReference type="SUPFAM" id="SSF53756">
    <property type="entry name" value="UDP-Glycosyltransferase/glycogen phosphorylase"/>
    <property type="match status" value="1"/>
</dbReference>
<dbReference type="STRING" id="322095.HMPREF3185_01447"/>
<protein>
    <submittedName>
        <fullName evidence="4">Glycosyltransferase, group 1 family protein</fullName>
    </submittedName>
</protein>